<proteinExistence type="predicted"/>
<protein>
    <submittedName>
        <fullName evidence="1">Uncharacterized protein</fullName>
    </submittedName>
</protein>
<organism evidence="1">
    <name type="scientific">marine sediment metagenome</name>
    <dbReference type="NCBI Taxonomy" id="412755"/>
    <lineage>
        <taxon>unclassified sequences</taxon>
        <taxon>metagenomes</taxon>
        <taxon>ecological metagenomes</taxon>
    </lineage>
</organism>
<name>A0A0F9EBQ5_9ZZZZ</name>
<accession>A0A0F9EBQ5</accession>
<gene>
    <name evidence="1" type="ORF">LCGC14_2095560</name>
</gene>
<dbReference type="EMBL" id="LAZR01025613">
    <property type="protein sequence ID" value="KKL71374.1"/>
    <property type="molecule type" value="Genomic_DNA"/>
</dbReference>
<feature type="non-terminal residue" evidence="1">
    <location>
        <position position="25"/>
    </location>
</feature>
<dbReference type="AlphaFoldDB" id="A0A0F9EBQ5"/>
<reference evidence="1" key="1">
    <citation type="journal article" date="2015" name="Nature">
        <title>Complex archaea that bridge the gap between prokaryotes and eukaryotes.</title>
        <authorList>
            <person name="Spang A."/>
            <person name="Saw J.H."/>
            <person name="Jorgensen S.L."/>
            <person name="Zaremba-Niedzwiedzka K."/>
            <person name="Martijn J."/>
            <person name="Lind A.E."/>
            <person name="van Eijk R."/>
            <person name="Schleper C."/>
            <person name="Guy L."/>
            <person name="Ettema T.J."/>
        </authorList>
    </citation>
    <scope>NUCLEOTIDE SEQUENCE</scope>
</reference>
<comment type="caution">
    <text evidence="1">The sequence shown here is derived from an EMBL/GenBank/DDBJ whole genome shotgun (WGS) entry which is preliminary data.</text>
</comment>
<evidence type="ECO:0000313" key="1">
    <source>
        <dbReference type="EMBL" id="KKL71374.1"/>
    </source>
</evidence>
<sequence>MEVANLLPNLEKEDFRVLMAIEIGM</sequence>